<evidence type="ECO:0000259" key="1">
    <source>
        <dbReference type="Pfam" id="PF25222"/>
    </source>
</evidence>
<gene>
    <name evidence="2" type="ORF">ALO50_04927</name>
</gene>
<dbReference type="EMBL" id="LJQA01000406">
    <property type="protein sequence ID" value="KPW94334.1"/>
    <property type="molecule type" value="Genomic_DNA"/>
</dbReference>
<proteinExistence type="predicted"/>
<comment type="caution">
    <text evidence="2">The sequence shown here is derived from an EMBL/GenBank/DDBJ whole genome shotgun (WGS) entry which is preliminary data.</text>
</comment>
<feature type="non-terminal residue" evidence="2">
    <location>
        <position position="1"/>
    </location>
</feature>
<feature type="domain" description="DUF7840" evidence="1">
    <location>
        <begin position="4"/>
        <end position="46"/>
    </location>
</feature>
<reference evidence="2 3" key="1">
    <citation type="submission" date="2015-09" db="EMBL/GenBank/DDBJ databases">
        <title>Genome announcement of multiple Pseudomonas syringae strains.</title>
        <authorList>
            <person name="Thakur S."/>
            <person name="Wang P.W."/>
            <person name="Gong Y."/>
            <person name="Weir B.S."/>
            <person name="Guttman D.S."/>
        </authorList>
    </citation>
    <scope>NUCLEOTIDE SEQUENCE [LARGE SCALE GENOMIC DNA]</scope>
    <source>
        <strain evidence="2 3">ICMP17524</strain>
    </source>
</reference>
<protein>
    <recommendedName>
        <fullName evidence="1">DUF7840 domain-containing protein</fullName>
    </recommendedName>
</protein>
<dbReference type="AlphaFoldDB" id="A0A0N8R566"/>
<dbReference type="InterPro" id="IPR057162">
    <property type="entry name" value="DUF7840"/>
</dbReference>
<dbReference type="PATRIC" id="fig|264451.4.peg.4623"/>
<dbReference type="RefSeq" id="WP_173645190.1">
    <property type="nucleotide sequence ID" value="NZ_LJQA01000406.1"/>
</dbReference>
<dbReference type="Pfam" id="PF25222">
    <property type="entry name" value="DUF7840"/>
    <property type="match status" value="1"/>
</dbReference>
<evidence type="ECO:0000313" key="2">
    <source>
        <dbReference type="EMBL" id="KPW94334.1"/>
    </source>
</evidence>
<organism evidence="2 3">
    <name type="scientific">Pseudomonas syringae pv. cerasicola</name>
    <dbReference type="NCBI Taxonomy" id="264451"/>
    <lineage>
        <taxon>Bacteria</taxon>
        <taxon>Pseudomonadati</taxon>
        <taxon>Pseudomonadota</taxon>
        <taxon>Gammaproteobacteria</taxon>
        <taxon>Pseudomonadales</taxon>
        <taxon>Pseudomonadaceae</taxon>
        <taxon>Pseudomonas</taxon>
        <taxon>Pseudomonas syringae</taxon>
    </lineage>
</organism>
<evidence type="ECO:0000313" key="3">
    <source>
        <dbReference type="Proteomes" id="UP000050356"/>
    </source>
</evidence>
<accession>A0A0N8R566</accession>
<name>A0A0N8R566_PSESX</name>
<sequence>GEVRRSVSLNQQWELSRNLGLRLSAQREFSQMSSPQNEVMLEVKWYHY</sequence>
<dbReference type="Proteomes" id="UP000050356">
    <property type="component" value="Unassembled WGS sequence"/>
</dbReference>